<reference evidence="1 2" key="1">
    <citation type="journal article" date="2016" name="Genome Announc.">
        <title>Complete Genome Sequence of a New Megavirus Family Member Isolated from an Inland Water Lake for the First Time in India.</title>
        <authorList>
            <person name="Chatterjee A."/>
            <person name="Ali F."/>
            <person name="Bange D."/>
            <person name="Kondabagil K."/>
        </authorList>
    </citation>
    <scope>NUCLEOTIDE SEQUENCE [LARGE SCALE GENOMIC DNA]</scope>
    <source>
        <strain evidence="1">1</strain>
    </source>
</reference>
<evidence type="ECO:0000313" key="2">
    <source>
        <dbReference type="Proteomes" id="UP000241365"/>
    </source>
</evidence>
<evidence type="ECO:0000313" key="1">
    <source>
        <dbReference type="EMBL" id="ANB50449.1"/>
    </source>
</evidence>
<organism evidence="1 2">
    <name type="scientific">Powai lake megavirus</name>
    <dbReference type="NCBI Taxonomy" id="1842663"/>
    <lineage>
        <taxon>Viruses</taxon>
        <taxon>Varidnaviria</taxon>
        <taxon>Bamfordvirae</taxon>
        <taxon>Nucleocytoviricota</taxon>
        <taxon>Megaviricetes</taxon>
        <taxon>Imitervirales</taxon>
        <taxon>Mimiviridae</taxon>
        <taxon>Megamimivirinae</taxon>
        <taxon>Megavirus</taxon>
        <taxon>Megavirus powaiense</taxon>
    </lineage>
</organism>
<dbReference type="GeneID" id="80512811"/>
<accession>A0A167R9M1</accession>
<dbReference type="EMBL" id="KU877344">
    <property type="protein sequence ID" value="ANB50449.1"/>
    <property type="molecule type" value="Genomic_DNA"/>
</dbReference>
<dbReference type="KEGG" id="vg:80512811"/>
<sequence length="278" mass="33214">MTCDTNKKFQYQQFIDNSNIIKNDDMNCKYMSHLLYTKILANGKVEMTVQESQIMMQYQNNVHAFIEIIREYDTKNILEILEYLYSIEFEYLVDVIIMWWCLPDINMSFGKKKYNDHYKSLIQQYNHKIIELIDTNILKHFCLETISRTNSIPVHCIDYLWYYMMSISMEPEFYNSNNAMHIKITIQDDEYIGFGFNMERLLYLGLGRINYSKSINPKIPFIKILSTFVSDVNMVKKLLKSNTVSNYKTQMININKNIDLYFGDYLDYIPNEVLNLLK</sequence>
<keyword evidence="2" id="KW-1185">Reference proteome</keyword>
<name>A0A167R9M1_9VIRU</name>
<dbReference type="Proteomes" id="UP000241365">
    <property type="component" value="Segment"/>
</dbReference>
<protein>
    <submittedName>
        <fullName evidence="1">Uncharacterized protein</fullName>
    </submittedName>
</protein>
<proteinExistence type="predicted"/>
<dbReference type="RefSeq" id="YP_010776200.1">
    <property type="nucleotide sequence ID" value="NC_075034.1"/>
</dbReference>